<dbReference type="SMR" id="A0A2K1YT04"/>
<dbReference type="OrthoDB" id="1662399at2759"/>
<dbReference type="EMBL" id="CM009299">
    <property type="protein sequence ID" value="PNT16156.1"/>
    <property type="molecule type" value="Genomic_DNA"/>
</dbReference>
<dbReference type="ExpressionAtlas" id="A0A2K1YT04">
    <property type="expression patterns" value="differential"/>
</dbReference>
<dbReference type="Gramene" id="Potri.010G123600.1.v4.1">
    <property type="protein sequence ID" value="Potri.010G123600.1.v4.1"/>
    <property type="gene ID" value="Potri.010G123600.v4.1"/>
</dbReference>
<keyword evidence="1" id="KW-0812">Transmembrane</keyword>
<keyword evidence="3" id="KW-1185">Reference proteome</keyword>
<feature type="transmembrane region" description="Helical" evidence="1">
    <location>
        <begin position="43"/>
        <end position="62"/>
    </location>
</feature>
<gene>
    <name evidence="2" type="ORF">POPTR_010G123600</name>
</gene>
<dbReference type="STRING" id="3694.A0A2K1YT04"/>
<reference evidence="2 3" key="1">
    <citation type="journal article" date="2006" name="Science">
        <title>The genome of black cottonwood, Populus trichocarpa (Torr. &amp; Gray).</title>
        <authorList>
            <person name="Tuskan G.A."/>
            <person name="Difazio S."/>
            <person name="Jansson S."/>
            <person name="Bohlmann J."/>
            <person name="Grigoriev I."/>
            <person name="Hellsten U."/>
            <person name="Putnam N."/>
            <person name="Ralph S."/>
            <person name="Rombauts S."/>
            <person name="Salamov A."/>
            <person name="Schein J."/>
            <person name="Sterck L."/>
            <person name="Aerts A."/>
            <person name="Bhalerao R.R."/>
            <person name="Bhalerao R.P."/>
            <person name="Blaudez D."/>
            <person name="Boerjan W."/>
            <person name="Brun A."/>
            <person name="Brunner A."/>
            <person name="Busov V."/>
            <person name="Campbell M."/>
            <person name="Carlson J."/>
            <person name="Chalot M."/>
            <person name="Chapman J."/>
            <person name="Chen G.L."/>
            <person name="Cooper D."/>
            <person name="Coutinho P.M."/>
            <person name="Couturier J."/>
            <person name="Covert S."/>
            <person name="Cronk Q."/>
            <person name="Cunningham R."/>
            <person name="Davis J."/>
            <person name="Degroeve S."/>
            <person name="Dejardin A."/>
            <person name="Depamphilis C."/>
            <person name="Detter J."/>
            <person name="Dirks B."/>
            <person name="Dubchak I."/>
            <person name="Duplessis S."/>
            <person name="Ehlting J."/>
            <person name="Ellis B."/>
            <person name="Gendler K."/>
            <person name="Goodstein D."/>
            <person name="Gribskov M."/>
            <person name="Grimwood J."/>
            <person name="Groover A."/>
            <person name="Gunter L."/>
            <person name="Hamberger B."/>
            <person name="Heinze B."/>
            <person name="Helariutta Y."/>
            <person name="Henrissat B."/>
            <person name="Holligan D."/>
            <person name="Holt R."/>
            <person name="Huang W."/>
            <person name="Islam-Faridi N."/>
            <person name="Jones S."/>
            <person name="Jones-Rhoades M."/>
            <person name="Jorgensen R."/>
            <person name="Joshi C."/>
            <person name="Kangasjarvi J."/>
            <person name="Karlsson J."/>
            <person name="Kelleher C."/>
            <person name="Kirkpatrick R."/>
            <person name="Kirst M."/>
            <person name="Kohler A."/>
            <person name="Kalluri U."/>
            <person name="Larimer F."/>
            <person name="Leebens-Mack J."/>
            <person name="Leple J.C."/>
            <person name="Locascio P."/>
            <person name="Lou Y."/>
            <person name="Lucas S."/>
            <person name="Martin F."/>
            <person name="Montanini B."/>
            <person name="Napoli C."/>
            <person name="Nelson D.R."/>
            <person name="Nelson C."/>
            <person name="Nieminen K."/>
            <person name="Nilsson O."/>
            <person name="Pereda V."/>
            <person name="Peter G."/>
            <person name="Philippe R."/>
            <person name="Pilate G."/>
            <person name="Poliakov A."/>
            <person name="Razumovskaya J."/>
            <person name="Richardson P."/>
            <person name="Rinaldi C."/>
            <person name="Ritland K."/>
            <person name="Rouze P."/>
            <person name="Ryaboy D."/>
            <person name="Schmutz J."/>
            <person name="Schrader J."/>
            <person name="Segerman B."/>
            <person name="Shin H."/>
            <person name="Siddiqui A."/>
            <person name="Sterky F."/>
            <person name="Terry A."/>
            <person name="Tsai C.J."/>
            <person name="Uberbacher E."/>
            <person name="Unneberg P."/>
            <person name="Vahala J."/>
            <person name="Wall K."/>
            <person name="Wessler S."/>
            <person name="Yang G."/>
            <person name="Yin T."/>
            <person name="Douglas C."/>
            <person name="Marra M."/>
            <person name="Sandberg G."/>
            <person name="Van de Peer Y."/>
            <person name="Rokhsar D."/>
        </authorList>
    </citation>
    <scope>NUCLEOTIDE SEQUENCE [LARGE SCALE GENOMIC DNA]</scope>
    <source>
        <strain evidence="3">cv. Nisqually</strain>
    </source>
</reference>
<organism evidence="2 3">
    <name type="scientific">Populus trichocarpa</name>
    <name type="common">Western balsam poplar</name>
    <name type="synonym">Populus balsamifera subsp. trichocarpa</name>
    <dbReference type="NCBI Taxonomy" id="3694"/>
    <lineage>
        <taxon>Eukaryota</taxon>
        <taxon>Viridiplantae</taxon>
        <taxon>Streptophyta</taxon>
        <taxon>Embryophyta</taxon>
        <taxon>Tracheophyta</taxon>
        <taxon>Spermatophyta</taxon>
        <taxon>Magnoliopsida</taxon>
        <taxon>eudicotyledons</taxon>
        <taxon>Gunneridae</taxon>
        <taxon>Pentapetalae</taxon>
        <taxon>rosids</taxon>
        <taxon>fabids</taxon>
        <taxon>Malpighiales</taxon>
        <taxon>Salicaceae</taxon>
        <taxon>Saliceae</taxon>
        <taxon>Populus</taxon>
    </lineage>
</organism>
<name>A0A2K1YT04_POPTR</name>
<proteinExistence type="predicted"/>
<dbReference type="FunCoup" id="A0A2K1YT04">
    <property type="interactions" value="306"/>
</dbReference>
<evidence type="ECO:0000256" key="1">
    <source>
        <dbReference type="SAM" id="Phobius"/>
    </source>
</evidence>
<evidence type="ECO:0000313" key="3">
    <source>
        <dbReference type="Proteomes" id="UP000006729"/>
    </source>
</evidence>
<keyword evidence="1" id="KW-0472">Membrane</keyword>
<sequence>MEIPVINRISDFETGISSLQNPSFLSQILALSGAEKIHQAYSFWKWGALLLALVASFTTIINRIKILVIRFKNHPFISSPSLITNQEDGDYESETDLSCSSSISLSDEEQEEEPPSTSRSWWSINDHDEDFCVRGSGNRYIDDQWQNGNFRLRRRRNSSIGDFFSLSDFTNERNVVKLWDNLGLGLGFNLNNGGDSRSAVVSFYDINNERNICSIFGSKCDSFTAVSPSPSVVVSAETNLSGHSSLNLWDSRVGFRMPEVFAELRPMLGKIVGVSGGGGGGAKKVYVRDDVTGELTVGDIRKVSSPLVNVTESDVDTWWDADAVIVEDECEKSV</sequence>
<dbReference type="PANTHER" id="PTHR36715:SF1">
    <property type="entry name" value="PROTEIN, PUTATIVE-RELATED"/>
    <property type="match status" value="1"/>
</dbReference>
<dbReference type="AlphaFoldDB" id="A0A2K1YT04"/>
<dbReference type="Proteomes" id="UP000006729">
    <property type="component" value="Chromosome 10"/>
</dbReference>
<evidence type="ECO:0008006" key="4">
    <source>
        <dbReference type="Google" id="ProtNLM"/>
    </source>
</evidence>
<keyword evidence="1" id="KW-1133">Transmembrane helix</keyword>
<protein>
    <recommendedName>
        <fullName evidence="4">Transmembrane protein</fullName>
    </recommendedName>
</protein>
<accession>A0A2K1YT04</accession>
<evidence type="ECO:0000313" key="2">
    <source>
        <dbReference type="EMBL" id="PNT16156.1"/>
    </source>
</evidence>
<dbReference type="PANTHER" id="PTHR36715">
    <property type="entry name" value="BNAANNG41370D PROTEIN"/>
    <property type="match status" value="1"/>
</dbReference>
<dbReference type="OMA" id="LRKFNGA"/>
<dbReference type="InParanoid" id="A0A2K1YT04"/>